<dbReference type="Gene3D" id="3.30.1110.20">
    <property type="match status" value="1"/>
</dbReference>
<dbReference type="OrthoDB" id="8432743at2"/>
<dbReference type="InterPro" id="IPR029056">
    <property type="entry name" value="Ribokinase-like"/>
</dbReference>
<gene>
    <name evidence="6" type="ORF">D3218_06325</name>
</gene>
<evidence type="ECO:0000313" key="7">
    <source>
        <dbReference type="Proteomes" id="UP000265750"/>
    </source>
</evidence>
<organism evidence="6 7">
    <name type="scientific">Aureimonas flava</name>
    <dbReference type="NCBI Taxonomy" id="2320271"/>
    <lineage>
        <taxon>Bacteria</taxon>
        <taxon>Pseudomonadati</taxon>
        <taxon>Pseudomonadota</taxon>
        <taxon>Alphaproteobacteria</taxon>
        <taxon>Hyphomicrobiales</taxon>
        <taxon>Aurantimonadaceae</taxon>
        <taxon>Aureimonas</taxon>
    </lineage>
</organism>
<keyword evidence="5" id="KW-0324">Glycolysis</keyword>
<evidence type="ECO:0000256" key="5">
    <source>
        <dbReference type="ARBA" id="ARBA00023152"/>
    </source>
</evidence>
<reference evidence="7" key="1">
    <citation type="submission" date="2018-09" db="EMBL/GenBank/DDBJ databases">
        <authorList>
            <person name="Tuo L."/>
        </authorList>
    </citation>
    <scope>NUCLEOTIDE SEQUENCE [LARGE SCALE GENOMIC DNA]</scope>
    <source>
        <strain evidence="7">M2BS4Y-1</strain>
    </source>
</reference>
<dbReference type="Gene3D" id="3.40.1190.20">
    <property type="match status" value="1"/>
</dbReference>
<dbReference type="GO" id="GO:0016773">
    <property type="term" value="F:phosphotransferase activity, alcohol group as acceptor"/>
    <property type="evidence" value="ECO:0007669"/>
    <property type="project" value="InterPro"/>
</dbReference>
<dbReference type="InterPro" id="IPR007666">
    <property type="entry name" value="ADP_PFK/GK"/>
</dbReference>
<proteinExistence type="predicted"/>
<dbReference type="Pfam" id="PF04587">
    <property type="entry name" value="ADP_PFK_GK"/>
    <property type="match status" value="1"/>
</dbReference>
<comment type="caution">
    <text evidence="6">The sequence shown here is derived from an EMBL/GenBank/DDBJ whole genome shotgun (WGS) entry which is preliminary data.</text>
</comment>
<keyword evidence="1" id="KW-0808">Transferase</keyword>
<sequence>MPGRASLMFDVQPGRNVAGNWEAAYGSLARRLPAIARSAPLTLCGMSACVDARIELSAAPALWNADTGEAGAFAAMLRDRVRRGVGGEVRVEWPDGPAWLAAHVPARYALGGVGPQAGWVLTTLGAPALVNLADRSAHMLACLPPGLLLAEGERTVRARSVQPRGERRPDIYIFEYTAGRPVGDLVPNRSSRIIVRFGDPGLERDAAFDGLTPHLAPEAGAGLVAGFNGVSAGELDGELDRVFRLTHGWLEAGLPGVHLEMSTFEDAGPRDRVLEAARGAVTSVGMSHSEMRDLAPGTPDADLPAAMRALGERLRLRRVCVHADHWALTLTRDDPAVEREALMAGCLVASARSLAGRPVEPNGVPEGAAFLPCPVPDARLAGGWSSVAVPSPYLASPATTLGLGDTFTAGCLLILGSAGVSERQRMRSRA</sequence>
<dbReference type="SUPFAM" id="SSF53613">
    <property type="entry name" value="Ribokinase-like"/>
    <property type="match status" value="1"/>
</dbReference>
<evidence type="ECO:0000256" key="2">
    <source>
        <dbReference type="ARBA" id="ARBA00022723"/>
    </source>
</evidence>
<protein>
    <submittedName>
        <fullName evidence="6">6-phosphofructokinase</fullName>
    </submittedName>
</protein>
<accession>A0A3A1WP78</accession>
<evidence type="ECO:0000256" key="1">
    <source>
        <dbReference type="ARBA" id="ARBA00022679"/>
    </source>
</evidence>
<keyword evidence="7" id="KW-1185">Reference proteome</keyword>
<name>A0A3A1WP78_9HYPH</name>
<dbReference type="AlphaFoldDB" id="A0A3A1WP78"/>
<keyword evidence="3 6" id="KW-0418">Kinase</keyword>
<dbReference type="GO" id="GO:0006096">
    <property type="term" value="P:glycolytic process"/>
    <property type="evidence" value="ECO:0007669"/>
    <property type="project" value="UniProtKB-KW"/>
</dbReference>
<dbReference type="GO" id="GO:0016301">
    <property type="term" value="F:kinase activity"/>
    <property type="evidence" value="ECO:0007669"/>
    <property type="project" value="UniProtKB-KW"/>
</dbReference>
<dbReference type="EMBL" id="QYRN01000003">
    <property type="protein sequence ID" value="RIY01936.1"/>
    <property type="molecule type" value="Genomic_DNA"/>
</dbReference>
<evidence type="ECO:0000313" key="6">
    <source>
        <dbReference type="EMBL" id="RIY01936.1"/>
    </source>
</evidence>
<keyword evidence="4" id="KW-0460">Magnesium</keyword>
<dbReference type="GO" id="GO:0046872">
    <property type="term" value="F:metal ion binding"/>
    <property type="evidence" value="ECO:0007669"/>
    <property type="project" value="UniProtKB-KW"/>
</dbReference>
<dbReference type="Proteomes" id="UP000265750">
    <property type="component" value="Unassembled WGS sequence"/>
</dbReference>
<keyword evidence="2" id="KW-0479">Metal-binding</keyword>
<evidence type="ECO:0000256" key="4">
    <source>
        <dbReference type="ARBA" id="ARBA00022842"/>
    </source>
</evidence>
<evidence type="ECO:0000256" key="3">
    <source>
        <dbReference type="ARBA" id="ARBA00022777"/>
    </source>
</evidence>